<dbReference type="GO" id="GO:0030214">
    <property type="term" value="P:hyaluronan catabolic process"/>
    <property type="evidence" value="ECO:0007669"/>
    <property type="project" value="TreeGrafter"/>
</dbReference>
<reference evidence="6 7" key="1">
    <citation type="submission" date="2015-08" db="EMBL/GenBank/DDBJ databases">
        <title>The genome of the Asian arowana (Scleropages formosus).</title>
        <authorList>
            <person name="Tan M.H."/>
            <person name="Gan H.M."/>
            <person name="Croft L.J."/>
            <person name="Austin C.M."/>
        </authorList>
    </citation>
    <scope>NUCLEOTIDE SEQUENCE [LARGE SCALE GENOMIC DNA]</scope>
    <source>
        <strain evidence="6">Aro1</strain>
    </source>
</reference>
<dbReference type="PANTHER" id="PTHR11769:SF20">
    <property type="entry name" value="HYALURONIDASE PH-20"/>
    <property type="match status" value="1"/>
</dbReference>
<evidence type="ECO:0000256" key="2">
    <source>
        <dbReference type="ARBA" id="ARBA00008871"/>
    </source>
</evidence>
<comment type="catalytic activity">
    <reaction evidence="1 5">
        <text>Random hydrolysis of (1-&gt;4)-linkages between N-acetyl-beta-D-glucosamine and D-glucuronate residues in hyaluronate.</text>
        <dbReference type="EC" id="3.2.1.35"/>
    </reaction>
</comment>
<organism evidence="6 7">
    <name type="scientific">Scleropages formosus</name>
    <name type="common">Asian bonytongue</name>
    <name type="synonym">Osteoglossum formosum</name>
    <dbReference type="NCBI Taxonomy" id="113540"/>
    <lineage>
        <taxon>Eukaryota</taxon>
        <taxon>Metazoa</taxon>
        <taxon>Chordata</taxon>
        <taxon>Craniata</taxon>
        <taxon>Vertebrata</taxon>
        <taxon>Euteleostomi</taxon>
        <taxon>Actinopterygii</taxon>
        <taxon>Neopterygii</taxon>
        <taxon>Teleostei</taxon>
        <taxon>Osteoglossocephala</taxon>
        <taxon>Osteoglossomorpha</taxon>
        <taxon>Osteoglossiformes</taxon>
        <taxon>Osteoglossidae</taxon>
        <taxon>Scleropages</taxon>
    </lineage>
</organism>
<comment type="caution">
    <text evidence="6">The sequence shown here is derived from an EMBL/GenBank/DDBJ whole genome shotgun (WGS) entry which is preliminary data.</text>
</comment>
<protein>
    <recommendedName>
        <fullName evidence="5">Hyaluronidase</fullName>
        <ecNumber evidence="5">3.2.1.35</ecNumber>
    </recommendedName>
</protein>
<accession>A0A0P7TMU9</accession>
<evidence type="ECO:0000256" key="3">
    <source>
        <dbReference type="ARBA" id="ARBA00023157"/>
    </source>
</evidence>
<dbReference type="Pfam" id="PF01630">
    <property type="entry name" value="Glyco_hydro_56"/>
    <property type="match status" value="2"/>
</dbReference>
<dbReference type="InterPro" id="IPR017853">
    <property type="entry name" value="GH"/>
</dbReference>
<dbReference type="EC" id="3.2.1.35" evidence="5"/>
<keyword evidence="3" id="KW-1015">Disulfide bond</keyword>
<evidence type="ECO:0000313" key="6">
    <source>
        <dbReference type="EMBL" id="KPP59053.1"/>
    </source>
</evidence>
<comment type="similarity">
    <text evidence="2 5">Belongs to the glycosyl hydrolase 56 family.</text>
</comment>
<keyword evidence="4 5" id="KW-0326">Glycosidase</keyword>
<name>A0A0P7TMU9_SCLFO</name>
<dbReference type="SUPFAM" id="SSF51445">
    <property type="entry name" value="(Trans)glycosidases"/>
    <property type="match status" value="1"/>
</dbReference>
<keyword evidence="5" id="KW-0378">Hydrolase</keyword>
<dbReference type="AlphaFoldDB" id="A0A0P7TMU9"/>
<evidence type="ECO:0000256" key="4">
    <source>
        <dbReference type="ARBA" id="ARBA00023295"/>
    </source>
</evidence>
<gene>
    <name evidence="6" type="ORF">Z043_123068</name>
</gene>
<dbReference type="GO" id="GO:0001669">
    <property type="term" value="C:acrosomal vesicle"/>
    <property type="evidence" value="ECO:0007669"/>
    <property type="project" value="TreeGrafter"/>
</dbReference>
<evidence type="ECO:0000256" key="1">
    <source>
        <dbReference type="ARBA" id="ARBA00000251"/>
    </source>
</evidence>
<dbReference type="Proteomes" id="UP000034805">
    <property type="component" value="Unassembled WGS sequence"/>
</dbReference>
<dbReference type="EMBL" id="JARO02012766">
    <property type="protein sequence ID" value="KPP59053.1"/>
    <property type="molecule type" value="Genomic_DNA"/>
</dbReference>
<dbReference type="GO" id="GO:0005975">
    <property type="term" value="P:carbohydrate metabolic process"/>
    <property type="evidence" value="ECO:0007669"/>
    <property type="project" value="InterPro"/>
</dbReference>
<dbReference type="InterPro" id="IPR018155">
    <property type="entry name" value="Hyaluronidase"/>
</dbReference>
<proteinExistence type="inferred from homology"/>
<dbReference type="InterPro" id="IPR013785">
    <property type="entry name" value="Aldolase_TIM"/>
</dbReference>
<evidence type="ECO:0000256" key="5">
    <source>
        <dbReference type="RuleBase" id="RU610713"/>
    </source>
</evidence>
<dbReference type="PANTHER" id="PTHR11769">
    <property type="entry name" value="HYALURONIDASE"/>
    <property type="match status" value="1"/>
</dbReference>
<dbReference type="Gene3D" id="3.20.20.70">
    <property type="entry name" value="Aldolase class I"/>
    <property type="match status" value="2"/>
</dbReference>
<sequence length="201" mass="22665">MNLFIQKKRDGPLLLPIFALSFLRTISSACTYSPTARLCPVNIPLRSYGTRPLRSAIKTTSYWTPHLSRLRPLLPVCRTSSLFLFYSDRLGLYPYVEHGQQFHGSIPEKGNLALSLKTALPDTDYFIRSLSLAQSTAVAGRQFPTAARNYMEDTLRLGTTVRLQYLWGCYSFPHCYNYNGRTAGYTGECPAHGKSQNDELP</sequence>
<evidence type="ECO:0000313" key="7">
    <source>
        <dbReference type="Proteomes" id="UP000034805"/>
    </source>
</evidence>
<dbReference type="GO" id="GO:0004415">
    <property type="term" value="F:hyalurononglucosaminidase activity"/>
    <property type="evidence" value="ECO:0007669"/>
    <property type="project" value="UniProtKB-UniRule"/>
</dbReference>